<dbReference type="PANTHER" id="PTHR30419:SF8">
    <property type="entry name" value="NITROGEN ASSIMILATION TRANSCRIPTIONAL ACTIVATOR-RELATED"/>
    <property type="match status" value="1"/>
</dbReference>
<keyword evidence="3" id="KW-0238">DNA-binding</keyword>
<dbReference type="SUPFAM" id="SSF46785">
    <property type="entry name" value="Winged helix' DNA-binding domain"/>
    <property type="match status" value="1"/>
</dbReference>
<evidence type="ECO:0000256" key="1">
    <source>
        <dbReference type="ARBA" id="ARBA00009437"/>
    </source>
</evidence>
<dbReference type="Pfam" id="PF00126">
    <property type="entry name" value="HTH_1"/>
    <property type="match status" value="1"/>
</dbReference>
<evidence type="ECO:0000259" key="5">
    <source>
        <dbReference type="PROSITE" id="PS50931"/>
    </source>
</evidence>
<dbReference type="EMBL" id="JACXJA010000031">
    <property type="protein sequence ID" value="MBD2864595.1"/>
    <property type="molecule type" value="Genomic_DNA"/>
</dbReference>
<dbReference type="AlphaFoldDB" id="A0A927CF18"/>
<keyword evidence="7" id="KW-1185">Reference proteome</keyword>
<dbReference type="Proteomes" id="UP000639396">
    <property type="component" value="Unassembled WGS sequence"/>
</dbReference>
<keyword evidence="2" id="KW-0805">Transcription regulation</keyword>
<accession>A0A927CF18</accession>
<dbReference type="InterPro" id="IPR000847">
    <property type="entry name" value="LysR_HTH_N"/>
</dbReference>
<dbReference type="PANTHER" id="PTHR30419">
    <property type="entry name" value="HTH-TYPE TRANSCRIPTIONAL REGULATOR YBHD"/>
    <property type="match status" value="1"/>
</dbReference>
<comment type="caution">
    <text evidence="6">The sequence shown here is derived from an EMBL/GenBank/DDBJ whole genome shotgun (WGS) entry which is preliminary data.</text>
</comment>
<dbReference type="InterPro" id="IPR050950">
    <property type="entry name" value="HTH-type_LysR_regulators"/>
</dbReference>
<dbReference type="Gene3D" id="3.40.190.290">
    <property type="match status" value="1"/>
</dbReference>
<evidence type="ECO:0000313" key="7">
    <source>
        <dbReference type="Proteomes" id="UP000639396"/>
    </source>
</evidence>
<evidence type="ECO:0000313" key="6">
    <source>
        <dbReference type="EMBL" id="MBD2864595.1"/>
    </source>
</evidence>
<evidence type="ECO:0000256" key="4">
    <source>
        <dbReference type="ARBA" id="ARBA00023163"/>
    </source>
</evidence>
<keyword evidence="4" id="KW-0804">Transcription</keyword>
<feature type="domain" description="HTH lysR-type" evidence="5">
    <location>
        <begin position="1"/>
        <end position="58"/>
    </location>
</feature>
<dbReference type="PROSITE" id="PS50931">
    <property type="entry name" value="HTH_LYSR"/>
    <property type="match status" value="1"/>
</dbReference>
<dbReference type="InterPro" id="IPR036390">
    <property type="entry name" value="WH_DNA-bd_sf"/>
</dbReference>
<dbReference type="FunFam" id="1.10.10.10:FF:000001">
    <property type="entry name" value="LysR family transcriptional regulator"/>
    <property type="match status" value="1"/>
</dbReference>
<organism evidence="6 7">
    <name type="scientific">Paenibacillus oceani</name>
    <dbReference type="NCBI Taxonomy" id="2772510"/>
    <lineage>
        <taxon>Bacteria</taxon>
        <taxon>Bacillati</taxon>
        <taxon>Bacillota</taxon>
        <taxon>Bacilli</taxon>
        <taxon>Bacillales</taxon>
        <taxon>Paenibacillaceae</taxon>
        <taxon>Paenibacillus</taxon>
    </lineage>
</organism>
<protein>
    <submittedName>
        <fullName evidence="6">LysR family transcriptional regulator</fullName>
    </submittedName>
</protein>
<dbReference type="InterPro" id="IPR036388">
    <property type="entry name" value="WH-like_DNA-bd_sf"/>
</dbReference>
<name>A0A927CF18_9BACL</name>
<dbReference type="GO" id="GO:0003700">
    <property type="term" value="F:DNA-binding transcription factor activity"/>
    <property type="evidence" value="ECO:0007669"/>
    <property type="project" value="InterPro"/>
</dbReference>
<sequence>MDIRHLQYITEIVRHNSFTKAAEALHLTQPTISKIVKNLENELGVEVFVREGRHIKLTAAGETIVSHAGPILQLFDGLEAALHDLTYLNTGSIRLGIPPMAGSSFFPQVIKKFREQYPNIAIKMMENGAKRIEESLSEGLLDVGVALWPIDEVLFDSFTLVEDRLKVILPPAHPLADREQIRLAELAGERFILFNSDFALHDRIISECRTVGFDPHIVYESSQWDFIGEMVGADLGIAMLPETMCRQLNPGKVRAAVLTDPVIPWRLDMAWRREGYMSHAAREWIKFTKELFTRAARR</sequence>
<dbReference type="InterPro" id="IPR005119">
    <property type="entry name" value="LysR_subst-bd"/>
</dbReference>
<dbReference type="GO" id="GO:0005829">
    <property type="term" value="C:cytosol"/>
    <property type="evidence" value="ECO:0007669"/>
    <property type="project" value="TreeGrafter"/>
</dbReference>
<dbReference type="Pfam" id="PF03466">
    <property type="entry name" value="LysR_substrate"/>
    <property type="match status" value="1"/>
</dbReference>
<gene>
    <name evidence="6" type="ORF">IDH45_21635</name>
</gene>
<dbReference type="CDD" id="cd08438">
    <property type="entry name" value="PBP2_CidR"/>
    <property type="match status" value="1"/>
</dbReference>
<evidence type="ECO:0000256" key="2">
    <source>
        <dbReference type="ARBA" id="ARBA00023015"/>
    </source>
</evidence>
<evidence type="ECO:0000256" key="3">
    <source>
        <dbReference type="ARBA" id="ARBA00023125"/>
    </source>
</evidence>
<comment type="similarity">
    <text evidence="1">Belongs to the LysR transcriptional regulatory family.</text>
</comment>
<dbReference type="Gene3D" id="1.10.10.10">
    <property type="entry name" value="Winged helix-like DNA-binding domain superfamily/Winged helix DNA-binding domain"/>
    <property type="match status" value="1"/>
</dbReference>
<dbReference type="PRINTS" id="PR00039">
    <property type="entry name" value="HTHLYSR"/>
</dbReference>
<dbReference type="RefSeq" id="WP_190930223.1">
    <property type="nucleotide sequence ID" value="NZ_JACXJA010000031.1"/>
</dbReference>
<proteinExistence type="inferred from homology"/>
<dbReference type="SUPFAM" id="SSF53850">
    <property type="entry name" value="Periplasmic binding protein-like II"/>
    <property type="match status" value="1"/>
</dbReference>
<reference evidence="6" key="1">
    <citation type="submission" date="2020-09" db="EMBL/GenBank/DDBJ databases">
        <title>A novel bacterium of genus Paenibacillus, isolated from South China Sea.</title>
        <authorList>
            <person name="Huang H."/>
            <person name="Mo K."/>
            <person name="Hu Y."/>
        </authorList>
    </citation>
    <scope>NUCLEOTIDE SEQUENCE</scope>
    <source>
        <strain evidence="6">IB182363</strain>
    </source>
</reference>
<dbReference type="GO" id="GO:0003677">
    <property type="term" value="F:DNA binding"/>
    <property type="evidence" value="ECO:0007669"/>
    <property type="project" value="UniProtKB-KW"/>
</dbReference>